<proteinExistence type="predicted"/>
<name>A0A9W7NJB5_9PROT</name>
<dbReference type="EMBL" id="QOKW01000009">
    <property type="protein sequence ID" value="KAA0680369.1"/>
    <property type="molecule type" value="Genomic_DNA"/>
</dbReference>
<organism evidence="1 2">
    <name type="scientific">Roseomonas genomospecies 6</name>
    <dbReference type="NCBI Taxonomy" id="214106"/>
    <lineage>
        <taxon>Bacteria</taxon>
        <taxon>Pseudomonadati</taxon>
        <taxon>Pseudomonadota</taxon>
        <taxon>Alphaproteobacteria</taxon>
        <taxon>Acetobacterales</taxon>
        <taxon>Roseomonadaceae</taxon>
        <taxon>Roseomonas</taxon>
    </lineage>
</organism>
<reference evidence="1 2" key="1">
    <citation type="submission" date="2018-07" db="EMBL/GenBank/DDBJ databases">
        <title>Genome sequence of Azospirillum sp. ATCC 49961.</title>
        <authorList>
            <person name="Sant'Anna F.H."/>
            <person name="Baldani J.I."/>
            <person name="Zilli J.E."/>
            <person name="Reis V.M."/>
            <person name="Hartmann A."/>
            <person name="Cruz L."/>
            <person name="de Souza E.M."/>
            <person name="de Oliveira Pedrosa F."/>
            <person name="Passaglia L.M.P."/>
        </authorList>
    </citation>
    <scope>NUCLEOTIDE SEQUENCE [LARGE SCALE GENOMIC DNA]</scope>
    <source>
        <strain evidence="1 2">ATCC 49961</strain>
    </source>
</reference>
<keyword evidence="2" id="KW-1185">Reference proteome</keyword>
<gene>
    <name evidence="1" type="ORF">DS843_13750</name>
</gene>
<dbReference type="Proteomes" id="UP000480854">
    <property type="component" value="Unassembled WGS sequence"/>
</dbReference>
<evidence type="ECO:0000313" key="2">
    <source>
        <dbReference type="Proteomes" id="UP000480854"/>
    </source>
</evidence>
<protein>
    <submittedName>
        <fullName evidence="1">Uncharacterized protein</fullName>
    </submittedName>
</protein>
<comment type="caution">
    <text evidence="1">The sequence shown here is derived from an EMBL/GenBank/DDBJ whole genome shotgun (WGS) entry which is preliminary data.</text>
</comment>
<dbReference type="AlphaFoldDB" id="A0A9W7NJB5"/>
<evidence type="ECO:0000313" key="1">
    <source>
        <dbReference type="EMBL" id="KAA0680369.1"/>
    </source>
</evidence>
<accession>A0A9W7NJB5</accession>
<sequence>MIVLNEEGLDDASLARVLSPFSNSRRFVGISVAAAAERRNERDSLLDQELAAFARASSAHD</sequence>